<dbReference type="AlphaFoldDB" id="A0A1H1MGS7"/>
<evidence type="ECO:0000256" key="4">
    <source>
        <dbReference type="ARBA" id="ARBA00010441"/>
    </source>
</evidence>
<evidence type="ECO:0000256" key="13">
    <source>
        <dbReference type="ARBA" id="ARBA00023209"/>
    </source>
</evidence>
<comment type="catalytic activity">
    <reaction evidence="15">
        <text>a CDP-1,2-diacyl-sn-glycerol + sn-glycerol 3-phosphate = a 1,2-diacyl-sn-glycero-3-phospho-(1'-sn-glycero-3'-phosphate) + CMP + H(+)</text>
        <dbReference type="Rhea" id="RHEA:12593"/>
        <dbReference type="ChEBI" id="CHEBI:15378"/>
        <dbReference type="ChEBI" id="CHEBI:57597"/>
        <dbReference type="ChEBI" id="CHEBI:58332"/>
        <dbReference type="ChEBI" id="CHEBI:60110"/>
        <dbReference type="ChEBI" id="CHEBI:60377"/>
        <dbReference type="EC" id="2.7.8.5"/>
    </reaction>
</comment>
<keyword evidence="13" id="KW-0594">Phospholipid biosynthesis</keyword>
<dbReference type="GO" id="GO:0050793">
    <property type="term" value="P:regulation of developmental process"/>
    <property type="evidence" value="ECO:0007669"/>
    <property type="project" value="UniProtKB-ARBA"/>
</dbReference>
<gene>
    <name evidence="19" type="ORF">SAMN05216271_0588</name>
</gene>
<evidence type="ECO:0000256" key="12">
    <source>
        <dbReference type="ARBA" id="ARBA00023136"/>
    </source>
</evidence>
<comment type="cofactor">
    <cofactor evidence="1">
        <name>Mn(2+)</name>
        <dbReference type="ChEBI" id="CHEBI:29035"/>
    </cofactor>
</comment>
<dbReference type="NCBIfam" id="TIGR00560">
    <property type="entry name" value="pgsA"/>
    <property type="match status" value="1"/>
</dbReference>
<accession>A0A1H1MGS7</accession>
<feature type="transmembrane region" description="Helical" evidence="18">
    <location>
        <begin position="30"/>
        <end position="50"/>
    </location>
</feature>
<keyword evidence="7" id="KW-0444">Lipid biosynthesis</keyword>
<evidence type="ECO:0000256" key="16">
    <source>
        <dbReference type="NCBIfam" id="TIGR00560"/>
    </source>
</evidence>
<evidence type="ECO:0000256" key="9">
    <source>
        <dbReference type="ARBA" id="ARBA00022692"/>
    </source>
</evidence>
<dbReference type="GO" id="GO:0005886">
    <property type="term" value="C:plasma membrane"/>
    <property type="evidence" value="ECO:0007669"/>
    <property type="project" value="TreeGrafter"/>
</dbReference>
<evidence type="ECO:0000256" key="7">
    <source>
        <dbReference type="ARBA" id="ARBA00022516"/>
    </source>
</evidence>
<dbReference type="InterPro" id="IPR043130">
    <property type="entry name" value="CDP-OH_PTrfase_TM_dom"/>
</dbReference>
<dbReference type="Gene3D" id="1.20.120.1760">
    <property type="match status" value="1"/>
</dbReference>
<evidence type="ECO:0000256" key="18">
    <source>
        <dbReference type="SAM" id="Phobius"/>
    </source>
</evidence>
<evidence type="ECO:0000313" key="19">
    <source>
        <dbReference type="EMBL" id="SDR85968.1"/>
    </source>
</evidence>
<evidence type="ECO:0000256" key="5">
    <source>
        <dbReference type="ARBA" id="ARBA00013170"/>
    </source>
</evidence>
<dbReference type="Pfam" id="PF01066">
    <property type="entry name" value="CDP-OH_P_transf"/>
    <property type="match status" value="1"/>
</dbReference>
<proteinExistence type="inferred from homology"/>
<reference evidence="20" key="1">
    <citation type="submission" date="2016-10" db="EMBL/GenBank/DDBJ databases">
        <authorList>
            <person name="Varghese N."/>
            <person name="Submissions S."/>
        </authorList>
    </citation>
    <scope>NUCLEOTIDE SEQUENCE [LARGE SCALE GENOMIC DNA]</scope>
    <source>
        <strain evidence="20">JCM 14963</strain>
    </source>
</reference>
<evidence type="ECO:0000256" key="8">
    <source>
        <dbReference type="ARBA" id="ARBA00022679"/>
    </source>
</evidence>
<dbReference type="PANTHER" id="PTHR14269:SF62">
    <property type="entry name" value="CDP-DIACYLGLYCEROL--GLYCEROL-3-PHOSPHATE 3-PHOSPHATIDYLTRANSFERASE 1, CHLOROPLASTIC"/>
    <property type="match status" value="1"/>
</dbReference>
<evidence type="ECO:0000256" key="6">
    <source>
        <dbReference type="ARBA" id="ARBA00014944"/>
    </source>
</evidence>
<dbReference type="EMBL" id="LT629763">
    <property type="protein sequence ID" value="SDR85968.1"/>
    <property type="molecule type" value="Genomic_DNA"/>
</dbReference>
<dbReference type="FunFam" id="1.20.120.1760:FF:000008">
    <property type="entry name" value="CDP-diacylglycerol--glycerol-3-phosphate 3-phosphatidyltransferase 2"/>
    <property type="match status" value="1"/>
</dbReference>
<dbReference type="STRING" id="472181.SAMN05216271_0588"/>
<dbReference type="RefSeq" id="WP_092283685.1">
    <property type="nucleotide sequence ID" value="NZ_LT629763.1"/>
</dbReference>
<evidence type="ECO:0000256" key="2">
    <source>
        <dbReference type="ARBA" id="ARBA00004141"/>
    </source>
</evidence>
<keyword evidence="9 18" id="KW-0812">Transmembrane</keyword>
<dbReference type="InterPro" id="IPR004570">
    <property type="entry name" value="Phosphatidylglycerol_P_synth"/>
</dbReference>
<dbReference type="PIRSF" id="PIRSF000847">
    <property type="entry name" value="Phos_ph_gly_syn"/>
    <property type="match status" value="1"/>
</dbReference>
<comment type="pathway">
    <text evidence="3">Phospholipid metabolism; phosphatidylglycerol biosynthesis; phosphatidylglycerol from CDP-diacylglycerol: step 1/2.</text>
</comment>
<evidence type="ECO:0000256" key="10">
    <source>
        <dbReference type="ARBA" id="ARBA00022989"/>
    </source>
</evidence>
<evidence type="ECO:0000256" key="14">
    <source>
        <dbReference type="ARBA" id="ARBA00023264"/>
    </source>
</evidence>
<dbReference type="GO" id="GO:0005737">
    <property type="term" value="C:cytoplasm"/>
    <property type="evidence" value="ECO:0007669"/>
    <property type="project" value="UniProtKB-ARBA"/>
</dbReference>
<dbReference type="InterPro" id="IPR050324">
    <property type="entry name" value="CDP-alcohol_PTase-I"/>
</dbReference>
<dbReference type="GO" id="GO:0008444">
    <property type="term" value="F:CDP-diacylglycerol-glycerol-3-phosphate 3-phosphatidyltransferase activity"/>
    <property type="evidence" value="ECO:0007669"/>
    <property type="project" value="UniProtKB-UniRule"/>
</dbReference>
<keyword evidence="8 17" id="KW-0808">Transferase</keyword>
<evidence type="ECO:0000256" key="3">
    <source>
        <dbReference type="ARBA" id="ARBA00005042"/>
    </source>
</evidence>
<evidence type="ECO:0000256" key="1">
    <source>
        <dbReference type="ARBA" id="ARBA00001936"/>
    </source>
</evidence>
<keyword evidence="14" id="KW-1208">Phospholipid metabolism</keyword>
<dbReference type="PROSITE" id="PS00379">
    <property type="entry name" value="CDP_ALCOHOL_P_TRANSF"/>
    <property type="match status" value="1"/>
</dbReference>
<dbReference type="InterPro" id="IPR000462">
    <property type="entry name" value="CDP-OH_P_trans"/>
</dbReference>
<dbReference type="GO" id="GO:0046474">
    <property type="term" value="P:glycerophospholipid biosynthetic process"/>
    <property type="evidence" value="ECO:0007669"/>
    <property type="project" value="TreeGrafter"/>
</dbReference>
<evidence type="ECO:0000313" key="20">
    <source>
        <dbReference type="Proteomes" id="UP000243413"/>
    </source>
</evidence>
<evidence type="ECO:0000256" key="17">
    <source>
        <dbReference type="RuleBase" id="RU003750"/>
    </source>
</evidence>
<dbReference type="GO" id="GO:0036094">
    <property type="term" value="F:small molecule binding"/>
    <property type="evidence" value="ECO:0007669"/>
    <property type="project" value="UniProtKB-ARBA"/>
</dbReference>
<evidence type="ECO:0000256" key="15">
    <source>
        <dbReference type="ARBA" id="ARBA00048586"/>
    </source>
</evidence>
<protein>
    <recommendedName>
        <fullName evidence="6 16">CDP-diacylglycerol--glycerol-3-phosphate 3-phosphatidyltransferase</fullName>
        <ecNumber evidence="5 16">2.7.8.5</ecNumber>
    </recommendedName>
</protein>
<keyword evidence="10 18" id="KW-1133">Transmembrane helix</keyword>
<sequence>MNIPNILTLIRVGLIPIFILLFYMPYHWSYVAAALVFTLAAVTDWLDGYLARKLQQSTPFGAFLDPVADKLMVVIALVLLVQHHANFWVTAPAAIIIGRELVISALREWMAEMGARAQVAVSQLGKYKTALQMVALVVLLANPPLITGWVVLGYVLLALSAALTLWSMAVYLRAAWPHLRPDADQNSNK</sequence>
<keyword evidence="11" id="KW-0443">Lipid metabolism</keyword>
<dbReference type="OrthoDB" id="9796672at2"/>
<dbReference type="EC" id="2.7.8.5" evidence="5 16"/>
<organism evidence="19 20">
    <name type="scientific">Halopseudomonas sabulinigri</name>
    <dbReference type="NCBI Taxonomy" id="472181"/>
    <lineage>
        <taxon>Bacteria</taxon>
        <taxon>Pseudomonadati</taxon>
        <taxon>Pseudomonadota</taxon>
        <taxon>Gammaproteobacteria</taxon>
        <taxon>Pseudomonadales</taxon>
        <taxon>Pseudomonadaceae</taxon>
        <taxon>Halopseudomonas</taxon>
    </lineage>
</organism>
<evidence type="ECO:0000256" key="11">
    <source>
        <dbReference type="ARBA" id="ARBA00023098"/>
    </source>
</evidence>
<comment type="similarity">
    <text evidence="4 17">Belongs to the CDP-alcohol phosphatidyltransferase class-I family.</text>
</comment>
<keyword evidence="12 18" id="KW-0472">Membrane</keyword>
<dbReference type="InterPro" id="IPR048254">
    <property type="entry name" value="CDP_ALCOHOL_P_TRANSF_CS"/>
</dbReference>
<name>A0A1H1MGS7_9GAMM</name>
<dbReference type="PANTHER" id="PTHR14269">
    <property type="entry name" value="CDP-DIACYLGLYCEROL--GLYCEROL-3-PHOSPHATE 3-PHOSPHATIDYLTRANSFERASE-RELATED"/>
    <property type="match status" value="1"/>
</dbReference>
<dbReference type="Proteomes" id="UP000243413">
    <property type="component" value="Chromosome I"/>
</dbReference>
<feature type="transmembrane region" description="Helical" evidence="18">
    <location>
        <begin position="7"/>
        <end position="24"/>
    </location>
</feature>
<comment type="subcellular location">
    <subcellularLocation>
        <location evidence="2">Membrane</location>
        <topology evidence="2">Multi-pass membrane protein</topology>
    </subcellularLocation>
</comment>